<protein>
    <submittedName>
        <fullName evidence="1">Uncharacterized protein</fullName>
    </submittedName>
</protein>
<feature type="non-terminal residue" evidence="1">
    <location>
        <position position="76"/>
    </location>
</feature>
<proteinExistence type="predicted"/>
<sequence>MASPMNIEVCWLWDRVLGSVRNAKKTQDEGTRLQLQVPPLELRRPRAAEKRPPLLNGAVNLGKEKPFFSASFCTQL</sequence>
<evidence type="ECO:0000313" key="1">
    <source>
        <dbReference type="EMBL" id="CAJ0580825.1"/>
    </source>
</evidence>
<accession>A0AA36D695</accession>
<dbReference type="AlphaFoldDB" id="A0AA36D695"/>
<gene>
    <name evidence="1" type="ORF">MSPICULIGERA_LOCUS19007</name>
</gene>
<dbReference type="EMBL" id="CATQJA010002662">
    <property type="protein sequence ID" value="CAJ0580825.1"/>
    <property type="molecule type" value="Genomic_DNA"/>
</dbReference>
<evidence type="ECO:0000313" key="2">
    <source>
        <dbReference type="Proteomes" id="UP001177023"/>
    </source>
</evidence>
<reference evidence="1" key="1">
    <citation type="submission" date="2023-06" db="EMBL/GenBank/DDBJ databases">
        <authorList>
            <person name="Delattre M."/>
        </authorList>
    </citation>
    <scope>NUCLEOTIDE SEQUENCE</scope>
    <source>
        <strain evidence="1">AF72</strain>
    </source>
</reference>
<organism evidence="1 2">
    <name type="scientific">Mesorhabditis spiculigera</name>
    <dbReference type="NCBI Taxonomy" id="96644"/>
    <lineage>
        <taxon>Eukaryota</taxon>
        <taxon>Metazoa</taxon>
        <taxon>Ecdysozoa</taxon>
        <taxon>Nematoda</taxon>
        <taxon>Chromadorea</taxon>
        <taxon>Rhabditida</taxon>
        <taxon>Rhabditina</taxon>
        <taxon>Rhabditomorpha</taxon>
        <taxon>Rhabditoidea</taxon>
        <taxon>Rhabditidae</taxon>
        <taxon>Mesorhabditinae</taxon>
        <taxon>Mesorhabditis</taxon>
    </lineage>
</organism>
<name>A0AA36D695_9BILA</name>
<dbReference type="Proteomes" id="UP001177023">
    <property type="component" value="Unassembled WGS sequence"/>
</dbReference>
<comment type="caution">
    <text evidence="1">The sequence shown here is derived from an EMBL/GenBank/DDBJ whole genome shotgun (WGS) entry which is preliminary data.</text>
</comment>
<keyword evidence="2" id="KW-1185">Reference proteome</keyword>